<dbReference type="EMBL" id="JXMU01000020">
    <property type="protein sequence ID" value="KPB00459.1"/>
    <property type="molecule type" value="Genomic_DNA"/>
</dbReference>
<name>A0A0M9GLT7_9HYPH</name>
<dbReference type="OrthoDB" id="9796171at2"/>
<proteinExistence type="predicted"/>
<dbReference type="SUPFAM" id="SSF55729">
    <property type="entry name" value="Acyl-CoA N-acyltransferases (Nat)"/>
    <property type="match status" value="1"/>
</dbReference>
<feature type="domain" description="N-acetyltransferase" evidence="1">
    <location>
        <begin position="3"/>
        <end position="145"/>
    </location>
</feature>
<dbReference type="CDD" id="cd04301">
    <property type="entry name" value="NAT_SF"/>
    <property type="match status" value="1"/>
</dbReference>
<evidence type="ECO:0000259" key="1">
    <source>
        <dbReference type="PROSITE" id="PS51186"/>
    </source>
</evidence>
<dbReference type="InterPro" id="IPR000182">
    <property type="entry name" value="GNAT_dom"/>
</dbReference>
<comment type="caution">
    <text evidence="2">The sequence shown here is derived from an EMBL/GenBank/DDBJ whole genome shotgun (WGS) entry which is preliminary data.</text>
</comment>
<organism evidence="2 3">
    <name type="scientific">Ahrensia marina</name>
    <dbReference type="NCBI Taxonomy" id="1514904"/>
    <lineage>
        <taxon>Bacteria</taxon>
        <taxon>Pseudomonadati</taxon>
        <taxon>Pseudomonadota</taxon>
        <taxon>Alphaproteobacteria</taxon>
        <taxon>Hyphomicrobiales</taxon>
        <taxon>Ahrensiaceae</taxon>
        <taxon>Ahrensia</taxon>
    </lineage>
</organism>
<sequence>MKITCRRVESDADMAASMTIRESVFIGEQNVPEHLERDGLDGECLHYLATINGKPVATARVMLTGSKFKFQRVAVMKSARGTGIGAQLMRFMMDDLAKRDDAGDKVFFLSSQVSAIGFYALLGFEVCSDEYMDAGIAHRDMKRSI</sequence>
<dbReference type="Pfam" id="PF13673">
    <property type="entry name" value="Acetyltransf_10"/>
    <property type="match status" value="1"/>
</dbReference>
<dbReference type="PROSITE" id="PS51186">
    <property type="entry name" value="GNAT"/>
    <property type="match status" value="1"/>
</dbReference>
<gene>
    <name evidence="2" type="ORF">SU32_13245</name>
</gene>
<dbReference type="PATRIC" id="fig|1514904.3.peg.1780"/>
<accession>A0A0M9GLT7</accession>
<protein>
    <recommendedName>
        <fullName evidence="1">N-acetyltransferase domain-containing protein</fullName>
    </recommendedName>
</protein>
<reference evidence="2 3" key="1">
    <citation type="submission" date="2015-01" db="EMBL/GenBank/DDBJ databases">
        <title>Ahrensia donghaiensis sp. nov., a novel dimethylsulphoniopropionate-cleavage bacterium isolated from seawater and emended descriptions of the genus Ahrensia and Ahrensia kielensis.</title>
        <authorList>
            <person name="Liu J."/>
        </authorList>
    </citation>
    <scope>NUCLEOTIDE SEQUENCE [LARGE SCALE GENOMIC DNA]</scope>
    <source>
        <strain evidence="2 3">LZD062</strain>
    </source>
</reference>
<dbReference type="STRING" id="1514904.SU32_13245"/>
<dbReference type="AlphaFoldDB" id="A0A0M9GLT7"/>
<dbReference type="Gene3D" id="3.40.630.30">
    <property type="match status" value="1"/>
</dbReference>
<dbReference type="RefSeq" id="WP_053999859.1">
    <property type="nucleotide sequence ID" value="NZ_JXMU01000020.1"/>
</dbReference>
<keyword evidence="3" id="KW-1185">Reference proteome</keyword>
<evidence type="ECO:0000313" key="2">
    <source>
        <dbReference type="EMBL" id="KPB00459.1"/>
    </source>
</evidence>
<dbReference type="GO" id="GO:0016747">
    <property type="term" value="F:acyltransferase activity, transferring groups other than amino-acyl groups"/>
    <property type="evidence" value="ECO:0007669"/>
    <property type="project" value="InterPro"/>
</dbReference>
<evidence type="ECO:0000313" key="3">
    <source>
        <dbReference type="Proteomes" id="UP000038011"/>
    </source>
</evidence>
<dbReference type="InterPro" id="IPR016181">
    <property type="entry name" value="Acyl_CoA_acyltransferase"/>
</dbReference>
<dbReference type="Proteomes" id="UP000038011">
    <property type="component" value="Unassembled WGS sequence"/>
</dbReference>